<gene>
    <name evidence="2" type="ORF">PG991_006477</name>
</gene>
<accession>A0ABR1RZC5</accession>
<evidence type="ECO:0000313" key="3">
    <source>
        <dbReference type="Proteomes" id="UP001396898"/>
    </source>
</evidence>
<feature type="compositionally biased region" description="Low complexity" evidence="1">
    <location>
        <begin position="90"/>
        <end position="105"/>
    </location>
</feature>
<keyword evidence="3" id="KW-1185">Reference proteome</keyword>
<proteinExistence type="predicted"/>
<sequence>MPFLVILPKPTLQPLENSPPFLDSTLPQRARAPPRKIPVPALAAADLNRGVALGAGAVGPLPGVVVHDAAQRVDEAPAVAVARRQRGRQRLLGEGEAPPAAVGRAPGRHDDELGRVDGWVVDPDEAGVGGEAAGHACRGGGLGRGLCSSVSQGLA</sequence>
<dbReference type="EMBL" id="JAQQWI010000008">
    <property type="protein sequence ID" value="KAK8023238.1"/>
    <property type="molecule type" value="Genomic_DNA"/>
</dbReference>
<reference evidence="2 3" key="1">
    <citation type="submission" date="2023-01" db="EMBL/GenBank/DDBJ databases">
        <title>Analysis of 21 Apiospora genomes using comparative genomics revels a genus with tremendous synthesis potential of carbohydrate active enzymes and secondary metabolites.</title>
        <authorList>
            <person name="Sorensen T."/>
        </authorList>
    </citation>
    <scope>NUCLEOTIDE SEQUENCE [LARGE SCALE GENOMIC DNA]</scope>
    <source>
        <strain evidence="2 3">CBS 20057</strain>
    </source>
</reference>
<dbReference type="Proteomes" id="UP001396898">
    <property type="component" value="Unassembled WGS sequence"/>
</dbReference>
<organism evidence="2 3">
    <name type="scientific">Apiospora marii</name>
    <dbReference type="NCBI Taxonomy" id="335849"/>
    <lineage>
        <taxon>Eukaryota</taxon>
        <taxon>Fungi</taxon>
        <taxon>Dikarya</taxon>
        <taxon>Ascomycota</taxon>
        <taxon>Pezizomycotina</taxon>
        <taxon>Sordariomycetes</taxon>
        <taxon>Xylariomycetidae</taxon>
        <taxon>Amphisphaeriales</taxon>
        <taxon>Apiosporaceae</taxon>
        <taxon>Apiospora</taxon>
    </lineage>
</organism>
<comment type="caution">
    <text evidence="2">The sequence shown here is derived from an EMBL/GenBank/DDBJ whole genome shotgun (WGS) entry which is preliminary data.</text>
</comment>
<name>A0ABR1RZC5_9PEZI</name>
<evidence type="ECO:0000256" key="1">
    <source>
        <dbReference type="SAM" id="MobiDB-lite"/>
    </source>
</evidence>
<protein>
    <submittedName>
        <fullName evidence="2">Uncharacterized protein</fullName>
    </submittedName>
</protein>
<evidence type="ECO:0000313" key="2">
    <source>
        <dbReference type="EMBL" id="KAK8023238.1"/>
    </source>
</evidence>
<feature type="region of interest" description="Disordered" evidence="1">
    <location>
        <begin position="87"/>
        <end position="113"/>
    </location>
</feature>